<dbReference type="AlphaFoldDB" id="A0A396JBH0"/>
<proteinExistence type="predicted"/>
<accession>A0A396JBH0</accession>
<evidence type="ECO:0000313" key="2">
    <source>
        <dbReference type="EMBL" id="RHN75510.1"/>
    </source>
</evidence>
<protein>
    <recommendedName>
        <fullName evidence="3">Transmembrane protein</fullName>
    </recommendedName>
</protein>
<evidence type="ECO:0000256" key="1">
    <source>
        <dbReference type="SAM" id="SignalP"/>
    </source>
</evidence>
<comment type="caution">
    <text evidence="2">The sequence shown here is derived from an EMBL/GenBank/DDBJ whole genome shotgun (WGS) entry which is preliminary data.</text>
</comment>
<dbReference type="EMBL" id="PSQE01000002">
    <property type="protein sequence ID" value="RHN75510.1"/>
    <property type="molecule type" value="Genomic_DNA"/>
</dbReference>
<gene>
    <name evidence="2" type="ORF">MtrunA17_Chr2g0322011</name>
</gene>
<feature type="chain" id="PRO_5017220437" description="Transmembrane protein" evidence="1">
    <location>
        <begin position="20"/>
        <end position="58"/>
    </location>
</feature>
<sequence>MPVINLPSLLMFRLEAARAMEVAPAEDAKVVDPKEEKDEDYDETVKTVMVDKGKKRSN</sequence>
<keyword evidence="1" id="KW-0732">Signal</keyword>
<reference evidence="2" key="1">
    <citation type="journal article" date="2018" name="Nat. Plants">
        <title>Whole-genome landscape of Medicago truncatula symbiotic genes.</title>
        <authorList>
            <person name="Pecrix Y."/>
            <person name="Gamas P."/>
            <person name="Carrere S."/>
        </authorList>
    </citation>
    <scope>NUCLEOTIDE SEQUENCE</scope>
    <source>
        <tissue evidence="2">Leaves</tissue>
    </source>
</reference>
<name>A0A396JBH0_MEDTR</name>
<feature type="signal peptide" evidence="1">
    <location>
        <begin position="1"/>
        <end position="19"/>
    </location>
</feature>
<dbReference type="Gramene" id="rna11728">
    <property type="protein sequence ID" value="RHN75510.1"/>
    <property type="gene ID" value="gene11728"/>
</dbReference>
<dbReference type="Proteomes" id="UP000265566">
    <property type="component" value="Chromosome 2"/>
</dbReference>
<evidence type="ECO:0008006" key="3">
    <source>
        <dbReference type="Google" id="ProtNLM"/>
    </source>
</evidence>
<organism evidence="2">
    <name type="scientific">Medicago truncatula</name>
    <name type="common">Barrel medic</name>
    <name type="synonym">Medicago tribuloides</name>
    <dbReference type="NCBI Taxonomy" id="3880"/>
    <lineage>
        <taxon>Eukaryota</taxon>
        <taxon>Viridiplantae</taxon>
        <taxon>Streptophyta</taxon>
        <taxon>Embryophyta</taxon>
        <taxon>Tracheophyta</taxon>
        <taxon>Spermatophyta</taxon>
        <taxon>Magnoliopsida</taxon>
        <taxon>eudicotyledons</taxon>
        <taxon>Gunneridae</taxon>
        <taxon>Pentapetalae</taxon>
        <taxon>rosids</taxon>
        <taxon>fabids</taxon>
        <taxon>Fabales</taxon>
        <taxon>Fabaceae</taxon>
        <taxon>Papilionoideae</taxon>
        <taxon>50 kb inversion clade</taxon>
        <taxon>NPAAA clade</taxon>
        <taxon>Hologalegina</taxon>
        <taxon>IRL clade</taxon>
        <taxon>Trifolieae</taxon>
        <taxon>Medicago</taxon>
    </lineage>
</organism>